<gene>
    <name evidence="2" type="ORF">SAMN04489867_1167</name>
</gene>
<dbReference type="OrthoDB" id="5118203at2"/>
<proteinExistence type="predicted"/>
<accession>A0A1H0P8K1</accession>
<dbReference type="Pfam" id="PF11716">
    <property type="entry name" value="MDMPI_N"/>
    <property type="match status" value="1"/>
</dbReference>
<keyword evidence="3" id="KW-1185">Reference proteome</keyword>
<dbReference type="STRING" id="443156.SAMN04489867_1167"/>
<organism evidence="2 3">
    <name type="scientific">Pedococcus dokdonensis</name>
    <dbReference type="NCBI Taxonomy" id="443156"/>
    <lineage>
        <taxon>Bacteria</taxon>
        <taxon>Bacillati</taxon>
        <taxon>Actinomycetota</taxon>
        <taxon>Actinomycetes</taxon>
        <taxon>Micrococcales</taxon>
        <taxon>Intrasporangiaceae</taxon>
        <taxon>Pedococcus</taxon>
    </lineage>
</organism>
<dbReference type="SUPFAM" id="SSF55718">
    <property type="entry name" value="SCP-like"/>
    <property type="match status" value="1"/>
</dbReference>
<dbReference type="SUPFAM" id="SSF109854">
    <property type="entry name" value="DinB/YfiT-like putative metalloenzymes"/>
    <property type="match status" value="1"/>
</dbReference>
<name>A0A1H0P8K1_9MICO</name>
<reference evidence="3" key="1">
    <citation type="submission" date="2016-10" db="EMBL/GenBank/DDBJ databases">
        <authorList>
            <person name="Varghese N."/>
            <person name="Submissions S."/>
        </authorList>
    </citation>
    <scope>NUCLEOTIDE SEQUENCE [LARGE SCALE GENOMIC DNA]</scope>
    <source>
        <strain evidence="3">DSM 22329</strain>
    </source>
</reference>
<sequence length="257" mass="27211">MTTPPSPQPSPSPQPPESTLAADLDAVRRHTTLLVEHAGALRDVRAPSLCDGWSRAHVLAHVARNAEAIQRLAQWAVDGTARPMYPGGTAGRDAAIEEGAAQAGPASPDDPRPGGLLVDDLAATADALDPHLAALAGPLAVDRVEMRGGLLVPPLALPRLRLREVVFHHVDLDDGFTFAHVEPQMLRAFVDDAATRLGAFDDQPGLRLVSDEGDEWVVGDGALTVQGDRAGLLLWLARRDPRGVTAERALPDLPRGS</sequence>
<dbReference type="GO" id="GO:0046872">
    <property type="term" value="F:metal ion binding"/>
    <property type="evidence" value="ECO:0007669"/>
    <property type="project" value="InterPro"/>
</dbReference>
<dbReference type="InterPro" id="IPR036527">
    <property type="entry name" value="SCP2_sterol-bd_dom_sf"/>
</dbReference>
<dbReference type="InterPro" id="IPR024344">
    <property type="entry name" value="MDMPI_metal-binding"/>
</dbReference>
<dbReference type="InterPro" id="IPR017517">
    <property type="entry name" value="Maleyloyr_isom"/>
</dbReference>
<dbReference type="RefSeq" id="WP_091782742.1">
    <property type="nucleotide sequence ID" value="NZ_LT629711.1"/>
</dbReference>
<keyword evidence="2" id="KW-0413">Isomerase</keyword>
<evidence type="ECO:0000313" key="2">
    <source>
        <dbReference type="EMBL" id="SDP00966.1"/>
    </source>
</evidence>
<evidence type="ECO:0000313" key="3">
    <source>
        <dbReference type="Proteomes" id="UP000199077"/>
    </source>
</evidence>
<dbReference type="EMBL" id="LT629711">
    <property type="protein sequence ID" value="SDP00966.1"/>
    <property type="molecule type" value="Genomic_DNA"/>
</dbReference>
<dbReference type="AlphaFoldDB" id="A0A1H0P8K1"/>
<dbReference type="Proteomes" id="UP000199077">
    <property type="component" value="Chromosome I"/>
</dbReference>
<feature type="domain" description="Mycothiol-dependent maleylpyruvate isomerase metal-binding" evidence="1">
    <location>
        <begin position="34"/>
        <end position="172"/>
    </location>
</feature>
<dbReference type="NCBIfam" id="TIGR03083">
    <property type="entry name" value="maleylpyruvate isomerase family mycothiol-dependent enzyme"/>
    <property type="match status" value="1"/>
</dbReference>
<dbReference type="Gene3D" id="1.20.120.450">
    <property type="entry name" value="dinb family like domain"/>
    <property type="match status" value="1"/>
</dbReference>
<keyword evidence="2" id="KW-0670">Pyruvate</keyword>
<dbReference type="GO" id="GO:0016853">
    <property type="term" value="F:isomerase activity"/>
    <property type="evidence" value="ECO:0007669"/>
    <property type="project" value="UniProtKB-KW"/>
</dbReference>
<protein>
    <submittedName>
        <fullName evidence="2">Maleylpyruvate isomerase</fullName>
    </submittedName>
</protein>
<dbReference type="InterPro" id="IPR034660">
    <property type="entry name" value="DinB/YfiT-like"/>
</dbReference>
<evidence type="ECO:0000259" key="1">
    <source>
        <dbReference type="Pfam" id="PF11716"/>
    </source>
</evidence>